<dbReference type="InterPro" id="IPR037185">
    <property type="entry name" value="EmrE-like"/>
</dbReference>
<dbReference type="Gene3D" id="2.40.30.10">
    <property type="entry name" value="Translation factors"/>
    <property type="match status" value="1"/>
</dbReference>
<dbReference type="SUPFAM" id="SSF63380">
    <property type="entry name" value="Riboflavin synthase domain-like"/>
    <property type="match status" value="1"/>
</dbReference>
<dbReference type="InterPro" id="IPR039261">
    <property type="entry name" value="FNR_nucleotide-bd"/>
</dbReference>
<feature type="binding site" evidence="11">
    <location>
        <position position="352"/>
    </location>
    <ligand>
        <name>FAD</name>
        <dbReference type="ChEBI" id="CHEBI:57692"/>
    </ligand>
</feature>
<feature type="transmembrane region" description="Helical" evidence="12">
    <location>
        <begin position="687"/>
        <end position="709"/>
    </location>
</feature>
<evidence type="ECO:0000256" key="12">
    <source>
        <dbReference type="SAM" id="Phobius"/>
    </source>
</evidence>
<dbReference type="InterPro" id="IPR001433">
    <property type="entry name" value="OxRdtase_FAD/NAD-bd"/>
</dbReference>
<feature type="transmembrane region" description="Helical" evidence="12">
    <location>
        <begin position="779"/>
        <end position="799"/>
    </location>
</feature>
<feature type="transmembrane region" description="Helical" evidence="12">
    <location>
        <begin position="573"/>
        <end position="592"/>
    </location>
</feature>
<evidence type="ECO:0000313" key="16">
    <source>
        <dbReference type="Proteomes" id="UP000030755"/>
    </source>
</evidence>
<feature type="transmembrane region" description="Helical" evidence="12">
    <location>
        <begin position="263"/>
        <end position="282"/>
    </location>
</feature>
<evidence type="ECO:0000256" key="11">
    <source>
        <dbReference type="PIRSR" id="PIRSR601834-1"/>
    </source>
</evidence>
<evidence type="ECO:0000256" key="13">
    <source>
        <dbReference type="SAM" id="SignalP"/>
    </source>
</evidence>
<dbReference type="Gene3D" id="3.40.50.80">
    <property type="entry name" value="Nucleotide-binding domain of ferredoxin-NADP reductase (FNR) module"/>
    <property type="match status" value="1"/>
</dbReference>
<dbReference type="EMBL" id="KE561110">
    <property type="protein sequence ID" value="EPZ32824.1"/>
    <property type="molecule type" value="Genomic_DNA"/>
</dbReference>
<dbReference type="Proteomes" id="UP000030755">
    <property type="component" value="Unassembled WGS sequence"/>
</dbReference>
<feature type="transmembrane region" description="Helical" evidence="12">
    <location>
        <begin position="753"/>
        <end position="773"/>
    </location>
</feature>
<feature type="binding site" evidence="11">
    <location>
        <position position="378"/>
    </location>
    <ligand>
        <name>FAD</name>
        <dbReference type="ChEBI" id="CHEBI:57692"/>
    </ligand>
</feature>
<feature type="binding site" evidence="11">
    <location>
        <position position="419"/>
    </location>
    <ligand>
        <name>FAD</name>
        <dbReference type="ChEBI" id="CHEBI:57692"/>
    </ligand>
</feature>
<evidence type="ECO:0000256" key="8">
    <source>
        <dbReference type="ARBA" id="ARBA00023027"/>
    </source>
</evidence>
<dbReference type="FunFam" id="3.40.50.80:FF:000009">
    <property type="entry name" value="NADH-cytochrome b5 reductase"/>
    <property type="match status" value="1"/>
</dbReference>
<feature type="binding site" evidence="11">
    <location>
        <position position="368"/>
    </location>
    <ligand>
        <name>FAD</name>
        <dbReference type="ChEBI" id="CHEBI:57692"/>
    </ligand>
</feature>
<dbReference type="Pfam" id="PF00175">
    <property type="entry name" value="NAD_binding_1"/>
    <property type="match status" value="1"/>
</dbReference>
<feature type="binding site" evidence="11">
    <location>
        <position position="350"/>
    </location>
    <ligand>
        <name>FAD</name>
        <dbReference type="ChEBI" id="CHEBI:57692"/>
    </ligand>
</feature>
<keyword evidence="16" id="KW-1185">Reference proteome</keyword>
<dbReference type="EC" id="1.6.2.2" evidence="4"/>
<dbReference type="PANTHER" id="PTHR19370:SF171">
    <property type="entry name" value="NADH-CYTOCHROME B5 REDUCTASE 2"/>
    <property type="match status" value="1"/>
</dbReference>
<dbReference type="SUPFAM" id="SSF103481">
    <property type="entry name" value="Multidrug resistance efflux transporter EmrE"/>
    <property type="match status" value="2"/>
</dbReference>
<dbReference type="InterPro" id="IPR017927">
    <property type="entry name" value="FAD-bd_FR_type"/>
</dbReference>
<evidence type="ECO:0000256" key="10">
    <source>
        <dbReference type="ARBA" id="ARBA00047682"/>
    </source>
</evidence>
<evidence type="ECO:0000256" key="3">
    <source>
        <dbReference type="ARBA" id="ARBA00006105"/>
    </source>
</evidence>
<accession>A0A075AWA3</accession>
<keyword evidence="12" id="KW-1133">Transmembrane helix</keyword>
<evidence type="ECO:0000256" key="7">
    <source>
        <dbReference type="ARBA" id="ARBA00023002"/>
    </source>
</evidence>
<comment type="similarity">
    <text evidence="3">Belongs to the flavoprotein pyridine nucleotide cytochrome reductase family.</text>
</comment>
<keyword evidence="7" id="KW-0560">Oxidoreductase</keyword>
<comment type="cofactor">
    <cofactor evidence="1 11">
        <name>FAD</name>
        <dbReference type="ChEBI" id="CHEBI:57692"/>
    </cofactor>
</comment>
<reference evidence="15 16" key="1">
    <citation type="journal article" date="2013" name="Curr. Biol.">
        <title>Shared signatures of parasitism and phylogenomics unite Cryptomycota and microsporidia.</title>
        <authorList>
            <person name="James T.Y."/>
            <person name="Pelin A."/>
            <person name="Bonen L."/>
            <person name="Ahrendt S."/>
            <person name="Sain D."/>
            <person name="Corradi N."/>
            <person name="Stajich J.E."/>
        </authorList>
    </citation>
    <scope>NUCLEOTIDE SEQUENCE [LARGE SCALE GENOMIC DNA]</scope>
    <source>
        <strain evidence="15 16">CSF55</strain>
    </source>
</reference>
<keyword evidence="9" id="KW-0496">Mitochondrion</keyword>
<feature type="signal peptide" evidence="13">
    <location>
        <begin position="1"/>
        <end position="15"/>
    </location>
</feature>
<dbReference type="GO" id="GO:0090524">
    <property type="term" value="F:cytochrome-b5 reductase activity, acting on NADH"/>
    <property type="evidence" value="ECO:0007669"/>
    <property type="project" value="UniProtKB-EC"/>
</dbReference>
<dbReference type="PANTHER" id="PTHR19370">
    <property type="entry name" value="NADH-CYTOCHROME B5 REDUCTASE"/>
    <property type="match status" value="1"/>
</dbReference>
<dbReference type="InterPro" id="IPR008333">
    <property type="entry name" value="Cbr1-like_FAD-bd_dom"/>
</dbReference>
<evidence type="ECO:0000256" key="5">
    <source>
        <dbReference type="ARBA" id="ARBA00022630"/>
    </source>
</evidence>
<evidence type="ECO:0000259" key="14">
    <source>
        <dbReference type="PROSITE" id="PS51384"/>
    </source>
</evidence>
<evidence type="ECO:0000256" key="6">
    <source>
        <dbReference type="ARBA" id="ARBA00022827"/>
    </source>
</evidence>
<dbReference type="InterPro" id="IPR004853">
    <property type="entry name" value="Sugar_P_trans_dom"/>
</dbReference>
<evidence type="ECO:0000256" key="2">
    <source>
        <dbReference type="ARBA" id="ARBA00004572"/>
    </source>
</evidence>
<keyword evidence="12" id="KW-0472">Membrane</keyword>
<dbReference type="PRINTS" id="PR00406">
    <property type="entry name" value="CYTB5RDTASE"/>
</dbReference>
<keyword evidence="5 11" id="KW-0285">Flavoprotein</keyword>
<dbReference type="PRINTS" id="PR00371">
    <property type="entry name" value="FPNCR"/>
</dbReference>
<dbReference type="SUPFAM" id="SSF52343">
    <property type="entry name" value="Ferredoxin reductase-like, C-terminal NADP-linked domain"/>
    <property type="match status" value="1"/>
</dbReference>
<dbReference type="PROSITE" id="PS51384">
    <property type="entry name" value="FAD_FR"/>
    <property type="match status" value="1"/>
</dbReference>
<evidence type="ECO:0000313" key="15">
    <source>
        <dbReference type="EMBL" id="EPZ32824.1"/>
    </source>
</evidence>
<feature type="binding site" evidence="11">
    <location>
        <position position="376"/>
    </location>
    <ligand>
        <name>FAD</name>
        <dbReference type="ChEBI" id="CHEBI:57692"/>
    </ligand>
</feature>
<comment type="catalytic activity">
    <reaction evidence="10">
        <text>2 Fe(III)-[cytochrome b5] + NADH = 2 Fe(II)-[cytochrome b5] + NAD(+) + H(+)</text>
        <dbReference type="Rhea" id="RHEA:46680"/>
        <dbReference type="Rhea" id="RHEA-COMP:10438"/>
        <dbReference type="Rhea" id="RHEA-COMP:10439"/>
        <dbReference type="ChEBI" id="CHEBI:15378"/>
        <dbReference type="ChEBI" id="CHEBI:29033"/>
        <dbReference type="ChEBI" id="CHEBI:29034"/>
        <dbReference type="ChEBI" id="CHEBI:57540"/>
        <dbReference type="ChEBI" id="CHEBI:57945"/>
        <dbReference type="EC" id="1.6.2.2"/>
    </reaction>
</comment>
<keyword evidence="12" id="KW-0812">Transmembrane</keyword>
<dbReference type="InterPro" id="IPR001709">
    <property type="entry name" value="Flavoprot_Pyr_Nucl_cyt_Rdtase"/>
</dbReference>
<feature type="chain" id="PRO_5011977475" description="cytochrome-b5 reductase" evidence="13">
    <location>
        <begin position="16"/>
        <end position="819"/>
    </location>
</feature>
<feature type="transmembrane region" description="Helical" evidence="12">
    <location>
        <begin position="626"/>
        <end position="643"/>
    </location>
</feature>
<evidence type="ECO:0000256" key="4">
    <source>
        <dbReference type="ARBA" id="ARBA00012011"/>
    </source>
</evidence>
<dbReference type="CDD" id="cd06183">
    <property type="entry name" value="cyt_b5_reduct_like"/>
    <property type="match status" value="1"/>
</dbReference>
<feature type="binding site" evidence="11">
    <location>
        <position position="370"/>
    </location>
    <ligand>
        <name>FAD</name>
        <dbReference type="ChEBI" id="CHEBI:57692"/>
    </ligand>
</feature>
<dbReference type="STRING" id="988480.A0A075AWA3"/>
<dbReference type="Pfam" id="PF00970">
    <property type="entry name" value="FAD_binding_6"/>
    <property type="match status" value="1"/>
</dbReference>
<feature type="transmembrane region" description="Helical" evidence="12">
    <location>
        <begin position="655"/>
        <end position="675"/>
    </location>
</feature>
<feature type="binding site" evidence="11">
    <location>
        <position position="351"/>
    </location>
    <ligand>
        <name>FAD</name>
        <dbReference type="ChEBI" id="CHEBI:57692"/>
    </ligand>
</feature>
<organism evidence="15 16">
    <name type="scientific">Rozella allomycis (strain CSF55)</name>
    <dbReference type="NCBI Taxonomy" id="988480"/>
    <lineage>
        <taxon>Eukaryota</taxon>
        <taxon>Fungi</taxon>
        <taxon>Fungi incertae sedis</taxon>
        <taxon>Cryptomycota</taxon>
        <taxon>Cryptomycota incertae sedis</taxon>
        <taxon>Rozella</taxon>
    </lineage>
</organism>
<dbReference type="OrthoDB" id="432685at2759"/>
<gene>
    <name evidence="15" type="ORF">O9G_004095</name>
</gene>
<dbReference type="GO" id="GO:0005741">
    <property type="term" value="C:mitochondrial outer membrane"/>
    <property type="evidence" value="ECO:0007669"/>
    <property type="project" value="UniProtKB-SubCell"/>
</dbReference>
<feature type="transmembrane region" description="Helical" evidence="12">
    <location>
        <begin position="598"/>
        <end position="619"/>
    </location>
</feature>
<dbReference type="HOGENOM" id="CLU_345176_0_0_1"/>
<proteinExistence type="inferred from homology"/>
<feature type="domain" description="FAD-binding FR-type" evidence="14">
    <location>
        <begin position="299"/>
        <end position="402"/>
    </location>
</feature>
<name>A0A075AWA3_ROZAC</name>
<keyword evidence="8" id="KW-0520">NAD</keyword>
<feature type="transmembrane region" description="Helical" evidence="12">
    <location>
        <begin position="729"/>
        <end position="746"/>
    </location>
</feature>
<sequence>MFFFTLLFFTFLIAAEDPFSKVLEAVSKGDLETFVELKNTLDQSAWQQNNYEIMQGALLGNNMIIIKDVLSIISEEVFVQNVKLLETSSLVKDPELFVSIMGSQHFKPSILLENEFSIIKAYLYARKMENVMMMIKLIKRKPLTTTSRNSRKKRMPKVFSTLSSSDDLSIDSEEFSTVKNAISLLESLIQGGARRNIMGEFFASVLNTYFNLNNVDMEKLLLDALRISTTAENIDAVKFLYASRIPLTFSRPYSNKQSFKSNFGLPLGIGAATILAGAYSYYKFCDYDKSSQESMFSPEEFRDFKVSKKLQISPNTYKITFQVPSDKAYKMPVSSFLLVKADINGETVVRPYTPVTIEEDGKNEFSMVVKAYPDGKLSSYIGNLKVGDFLSFKGPIGKFEYHSNEFKHIGMIAGGTGITPMFQVLQKAMRNPNDKTKFTLIFGNVTEDDILLRTDLEKLVLNNPERFNIVYLLDKPSPNWHGESGYVNEKLVKQYMPSPDDEYSKILICGPPGMVGAVCGPKAPDYSQGELSGLLAKLNYQKDQSATSGNLECIKSVKVEPESEEQLSLKKTYIVSVYFSLLYFGAQYFQYAAFGKTYVGSAAILMSTSAFFTLVIGAVCKLEKLTALKLASVIISVGGMIVLGREEFNQEGNLWIGNLCAILSALFYGLYSVLFKWFVPDESKIDPFLFFGLVGFNTMILIPPLLVFLHATGIETFYLPTLAQFGHLSINNLCCSVVATYLWYVAMNYTTPVVTAVALSLITPGTLLGEILINNVIPANFKIFSALLVTLAFILVNYASSHPQIDEKLTSRLCFWKNK</sequence>
<evidence type="ECO:0000256" key="9">
    <source>
        <dbReference type="ARBA" id="ARBA00023128"/>
    </source>
</evidence>
<dbReference type="InterPro" id="IPR001834">
    <property type="entry name" value="CBR-like"/>
</dbReference>
<protein>
    <recommendedName>
        <fullName evidence="4">cytochrome-b5 reductase</fullName>
        <ecNumber evidence="4">1.6.2.2</ecNumber>
    </recommendedName>
</protein>
<comment type="subcellular location">
    <subcellularLocation>
        <location evidence="2">Mitochondrion outer membrane</location>
        <topology evidence="2">Single-pass membrane protein</topology>
    </subcellularLocation>
</comment>
<evidence type="ECO:0000256" key="1">
    <source>
        <dbReference type="ARBA" id="ARBA00001974"/>
    </source>
</evidence>
<keyword evidence="13" id="KW-0732">Signal</keyword>
<dbReference type="AlphaFoldDB" id="A0A075AWA3"/>
<keyword evidence="6 11" id="KW-0274">FAD</keyword>
<dbReference type="InterPro" id="IPR017938">
    <property type="entry name" value="Riboflavin_synthase-like_b-brl"/>
</dbReference>
<dbReference type="Pfam" id="PF03151">
    <property type="entry name" value="TPT"/>
    <property type="match status" value="1"/>
</dbReference>